<comment type="cofactor">
    <cofactor evidence="1">
        <name>FAD</name>
        <dbReference type="ChEBI" id="CHEBI:57692"/>
    </cofactor>
</comment>
<evidence type="ECO:0000313" key="8">
    <source>
        <dbReference type="EMBL" id="KAF4976963.1"/>
    </source>
</evidence>
<dbReference type="InterPro" id="IPR016166">
    <property type="entry name" value="FAD-bd_PCMH"/>
</dbReference>
<dbReference type="Pfam" id="PF08031">
    <property type="entry name" value="BBE"/>
    <property type="match status" value="1"/>
</dbReference>
<evidence type="ECO:0000256" key="2">
    <source>
        <dbReference type="ARBA" id="ARBA00005466"/>
    </source>
</evidence>
<comment type="similarity">
    <text evidence="2">Belongs to the oxygen-dependent FAD-linked oxidoreductase family.</text>
</comment>
<reference evidence="8" key="2">
    <citation type="submission" date="2020-05" db="EMBL/GenBank/DDBJ databases">
        <authorList>
            <person name="Kim H.-S."/>
            <person name="Proctor R.H."/>
            <person name="Brown D.W."/>
        </authorList>
    </citation>
    <scope>NUCLEOTIDE SEQUENCE</scope>
    <source>
        <strain evidence="8">NRRL 22465</strain>
    </source>
</reference>
<dbReference type="PROSITE" id="PS51387">
    <property type="entry name" value="FAD_PCMH"/>
    <property type="match status" value="1"/>
</dbReference>
<keyword evidence="5" id="KW-0560">Oxidoreductase</keyword>
<keyword evidence="9" id="KW-1185">Reference proteome</keyword>
<feature type="compositionally biased region" description="Basic and acidic residues" evidence="6">
    <location>
        <begin position="731"/>
        <end position="749"/>
    </location>
</feature>
<keyword evidence="4" id="KW-0274">FAD</keyword>
<dbReference type="InterPro" id="IPR036318">
    <property type="entry name" value="FAD-bd_PCMH-like_sf"/>
</dbReference>
<accession>A0A8H4UHS3</accession>
<evidence type="ECO:0000259" key="7">
    <source>
        <dbReference type="PROSITE" id="PS51387"/>
    </source>
</evidence>
<evidence type="ECO:0000256" key="4">
    <source>
        <dbReference type="ARBA" id="ARBA00022827"/>
    </source>
</evidence>
<dbReference type="GO" id="GO:0071949">
    <property type="term" value="F:FAD binding"/>
    <property type="evidence" value="ECO:0007669"/>
    <property type="project" value="InterPro"/>
</dbReference>
<proteinExistence type="inferred from homology"/>
<feature type="region of interest" description="Disordered" evidence="6">
    <location>
        <begin position="701"/>
        <end position="758"/>
    </location>
</feature>
<dbReference type="InterPro" id="IPR016167">
    <property type="entry name" value="FAD-bd_PCMH_sub1"/>
</dbReference>
<dbReference type="PANTHER" id="PTHR42973">
    <property type="entry name" value="BINDING OXIDOREDUCTASE, PUTATIVE (AFU_ORTHOLOGUE AFUA_1G17690)-RELATED"/>
    <property type="match status" value="1"/>
</dbReference>
<feature type="domain" description="FAD-binding PCMH-type" evidence="7">
    <location>
        <begin position="36"/>
        <end position="209"/>
    </location>
</feature>
<evidence type="ECO:0000313" key="9">
    <source>
        <dbReference type="Proteomes" id="UP000635477"/>
    </source>
</evidence>
<evidence type="ECO:0000256" key="3">
    <source>
        <dbReference type="ARBA" id="ARBA00022630"/>
    </source>
</evidence>
<dbReference type="Proteomes" id="UP000635477">
    <property type="component" value="Unassembled WGS sequence"/>
</dbReference>
<name>A0A8H4UHS3_9HYPO</name>
<dbReference type="SUPFAM" id="SSF56176">
    <property type="entry name" value="FAD-binding/transporter-associated domain-like"/>
    <property type="match status" value="1"/>
</dbReference>
<comment type="caution">
    <text evidence="8">The sequence shown here is derived from an EMBL/GenBank/DDBJ whole genome shotgun (WGS) entry which is preliminary data.</text>
</comment>
<dbReference type="GO" id="GO:0016491">
    <property type="term" value="F:oxidoreductase activity"/>
    <property type="evidence" value="ECO:0007669"/>
    <property type="project" value="UniProtKB-KW"/>
</dbReference>
<sequence length="758" mass="83319">MTEHKFSSLRDELVKGKLLLPGSHEFEPSLKRWSATCVKPAAAVAQPATVEEVSAVVKFATSNGIKFNVKGGGHSTSQTSSAPSREGMVLDLSLMRQVSVDAEARTVTFGGGCLWADVDDALWPHGLATVGGTISHTGVGGLILHGGYGILSGLHGLAIDQLLSCQVILADGSIVTASESENLDLFWALRGAGSSFGVVTEFKSRVFPQGEIWAGHIILTKDKLPAVVDFMNKWEEANDGAEFMMPSLTHGPPGPDPDAPRPLIIITQVAHVGPNALEDGPKFFAPVLELDSVMKRVGPMPYPAFNKAGNDVFAPGGRYQFGGSNFTLPLDISTAEAISDRFEAFTEANPSAKGSAAIFECTPNTKIRAVPVESTSFNNRGNYYNIGVAWRWEDISLDQKIRDFNREFQQSIRELGYNDAKLEDGVGHYINYVSTDAVSAENAFGSNANRLRALKKKYDAGNVFDKLWRLVGEVEEQCMTFEFVTADKITIDEFNYHLSRYPASIHGASDAKGAKGGQLVLKELDEYRYYDALETFGSGKGARPMKLEDIKKLVEWKLRYGQFRPSLMKLVSSNDPDTAEDVVKQALEAYRKDGDIQAAVKVLAKLKGIGPATASLLLAVHDPSRVIFFSDEAFWWFCCSGNQDPIKYNAKEYQALCAKVDELRGRIDVSASDMEKVAYMLMTPLEGKKLLEDLKRGIIPEEAKQRRSQDKKRKEEAKQKREKGASPPTKRKPESEAQEPGKEAHEQPVLRRSKRLRA</sequence>
<gene>
    <name evidence="8" type="ORF">FZEAL_6433</name>
</gene>
<feature type="compositionally biased region" description="Basic and acidic residues" evidence="6">
    <location>
        <begin position="701"/>
        <end position="724"/>
    </location>
</feature>
<dbReference type="Gene3D" id="3.30.465.10">
    <property type="match status" value="1"/>
</dbReference>
<dbReference type="InterPro" id="IPR050416">
    <property type="entry name" value="FAD-linked_Oxidoreductase"/>
</dbReference>
<dbReference type="PANTHER" id="PTHR42973:SF39">
    <property type="entry name" value="FAD-BINDING PCMH-TYPE DOMAIN-CONTAINING PROTEIN"/>
    <property type="match status" value="1"/>
</dbReference>
<keyword evidence="3" id="KW-0285">Flavoprotein</keyword>
<dbReference type="Gene3D" id="3.30.43.10">
    <property type="entry name" value="Uridine Diphospho-n-acetylenolpyruvylglucosamine Reductase, domain 2"/>
    <property type="match status" value="1"/>
</dbReference>
<dbReference type="EMBL" id="JABEYC010000471">
    <property type="protein sequence ID" value="KAF4976963.1"/>
    <property type="molecule type" value="Genomic_DNA"/>
</dbReference>
<dbReference type="Pfam" id="PF01565">
    <property type="entry name" value="FAD_binding_4"/>
    <property type="match status" value="1"/>
</dbReference>
<dbReference type="AlphaFoldDB" id="A0A8H4UHS3"/>
<dbReference type="OrthoDB" id="415825at2759"/>
<dbReference type="Gene3D" id="3.40.462.20">
    <property type="match status" value="1"/>
</dbReference>
<dbReference type="InterPro" id="IPR012951">
    <property type="entry name" value="BBE"/>
</dbReference>
<dbReference type="InterPro" id="IPR016169">
    <property type="entry name" value="FAD-bd_PCMH_sub2"/>
</dbReference>
<evidence type="ECO:0000256" key="5">
    <source>
        <dbReference type="ARBA" id="ARBA00023002"/>
    </source>
</evidence>
<evidence type="ECO:0000256" key="1">
    <source>
        <dbReference type="ARBA" id="ARBA00001974"/>
    </source>
</evidence>
<dbReference type="InterPro" id="IPR006094">
    <property type="entry name" value="Oxid_FAD_bind_N"/>
</dbReference>
<evidence type="ECO:0000256" key="6">
    <source>
        <dbReference type="SAM" id="MobiDB-lite"/>
    </source>
</evidence>
<reference evidence="8" key="1">
    <citation type="journal article" date="2020" name="BMC Genomics">
        <title>Correction to: Identification and distribution of gene clusters required for synthesis of sphingolipid metabolism inhibitors in diverse species of the filamentous fungus Fusarium.</title>
        <authorList>
            <person name="Kim H.S."/>
            <person name="Lohmar J.M."/>
            <person name="Busman M."/>
            <person name="Brown D.W."/>
            <person name="Naumann T.A."/>
            <person name="Divon H.H."/>
            <person name="Lysoe E."/>
            <person name="Uhlig S."/>
            <person name="Proctor R.H."/>
        </authorList>
    </citation>
    <scope>NUCLEOTIDE SEQUENCE</scope>
    <source>
        <strain evidence="8">NRRL 22465</strain>
    </source>
</reference>
<organism evidence="8 9">
    <name type="scientific">Fusarium zealandicum</name>
    <dbReference type="NCBI Taxonomy" id="1053134"/>
    <lineage>
        <taxon>Eukaryota</taxon>
        <taxon>Fungi</taxon>
        <taxon>Dikarya</taxon>
        <taxon>Ascomycota</taxon>
        <taxon>Pezizomycotina</taxon>
        <taxon>Sordariomycetes</taxon>
        <taxon>Hypocreomycetidae</taxon>
        <taxon>Hypocreales</taxon>
        <taxon>Nectriaceae</taxon>
        <taxon>Fusarium</taxon>
        <taxon>Fusarium staphyleae species complex</taxon>
    </lineage>
</organism>
<protein>
    <recommendedName>
        <fullName evidence="7">FAD-binding PCMH-type domain-containing protein</fullName>
    </recommendedName>
</protein>